<dbReference type="EMBL" id="QXDL01000071">
    <property type="protein sequence ID" value="RIH84591.1"/>
    <property type="molecule type" value="Genomic_DNA"/>
</dbReference>
<dbReference type="SUPFAM" id="SSF53067">
    <property type="entry name" value="Actin-like ATPase domain"/>
    <property type="match status" value="2"/>
</dbReference>
<dbReference type="EC" id="2.7.1.17" evidence="6"/>
<proteinExistence type="inferred from homology"/>
<sequence>MEVGIGLDLGTTRCKAVALGEGRVLAQTRRSYPLLQGEPGQAEQDVSEVFAAAVAVLRELREQLGGVKPAGLAFSGAMHSLLAVDAAGTPLAPALTWADTRPGSVLGGLPLPPLEAYRRTGCPLQAPYYPAKLAWLRRAHPALFERASSFVAIKDYVAFRLTGRWAADVGLASTTGLLNVHAGAWDQEILGALGLPPERLLPVLDATERLGHLSPAMAEATGLPLGLPVYAGSSDGGLANLGAGAGVGEAVITVGTSAALRQVVAQPRLEPGARTWCYFLDRQRWLAGGAVNNAGLLLEWLRSRFYGEYPRGDGFARLFTDAEAVEPGAEGLTLLPYLSGERSPHWRSDLSATVHGLRLRHTRAHLARAGLEAVAFCLAQLWESLCPGLERVKLTGSITASPPWMQILADVLQAEVVPVDAADASAVGAAMLAGGSAGGIPAPANPPLQPNPSLAPVYREARGRFEALFSKLWE</sequence>
<dbReference type="InterPro" id="IPR018485">
    <property type="entry name" value="FGGY_C"/>
</dbReference>
<protein>
    <submittedName>
        <fullName evidence="6">Xylulose kinase</fullName>
        <ecNumber evidence="6">2.7.1.17</ecNumber>
    </submittedName>
</protein>
<feature type="domain" description="Carbohydrate kinase FGGY C-terminal" evidence="5">
    <location>
        <begin position="250"/>
        <end position="434"/>
    </location>
</feature>
<evidence type="ECO:0000313" key="7">
    <source>
        <dbReference type="Proteomes" id="UP000265715"/>
    </source>
</evidence>
<keyword evidence="2 6" id="KW-0808">Transferase</keyword>
<dbReference type="InterPro" id="IPR043129">
    <property type="entry name" value="ATPase_NBD"/>
</dbReference>
<dbReference type="AlphaFoldDB" id="A0A399EQZ4"/>
<evidence type="ECO:0000256" key="3">
    <source>
        <dbReference type="ARBA" id="ARBA00022777"/>
    </source>
</evidence>
<gene>
    <name evidence="6" type="primary">xylB_1</name>
    <name evidence="6" type="ORF">Mterra_01937</name>
</gene>
<accession>A0A399EQZ4</accession>
<evidence type="ECO:0000259" key="4">
    <source>
        <dbReference type="Pfam" id="PF00370"/>
    </source>
</evidence>
<comment type="caution">
    <text evidence="6">The sequence shown here is derived from an EMBL/GenBank/DDBJ whole genome shotgun (WGS) entry which is preliminary data.</text>
</comment>
<keyword evidence="7" id="KW-1185">Reference proteome</keyword>
<reference evidence="6 7" key="1">
    <citation type="submission" date="2018-08" db="EMBL/GenBank/DDBJ databases">
        <title>Meiothermus terrae DSM 26712 genome sequencing project.</title>
        <authorList>
            <person name="Da Costa M.S."/>
            <person name="Albuquerque L."/>
            <person name="Raposo P."/>
            <person name="Froufe H.J.C."/>
            <person name="Barroso C.S."/>
            <person name="Egas C."/>
        </authorList>
    </citation>
    <scope>NUCLEOTIDE SEQUENCE [LARGE SCALE GENOMIC DNA]</scope>
    <source>
        <strain evidence="6 7">DSM 26712</strain>
    </source>
</reference>
<feature type="domain" description="Carbohydrate kinase FGGY N-terminal" evidence="4">
    <location>
        <begin position="5"/>
        <end position="242"/>
    </location>
</feature>
<evidence type="ECO:0000256" key="1">
    <source>
        <dbReference type="ARBA" id="ARBA00009156"/>
    </source>
</evidence>
<evidence type="ECO:0000313" key="6">
    <source>
        <dbReference type="EMBL" id="RIH84591.1"/>
    </source>
</evidence>
<comment type="similarity">
    <text evidence="1">Belongs to the FGGY kinase family.</text>
</comment>
<dbReference type="InterPro" id="IPR050406">
    <property type="entry name" value="FGGY_Carb_Kinase"/>
</dbReference>
<dbReference type="CDD" id="cd07770">
    <property type="entry name" value="ASKHA_NBD_FGGY_GntK"/>
    <property type="match status" value="1"/>
</dbReference>
<dbReference type="PANTHER" id="PTHR43095:SF2">
    <property type="entry name" value="GLUCONOKINASE"/>
    <property type="match status" value="1"/>
</dbReference>
<organism evidence="6 7">
    <name type="scientific">Calidithermus terrae</name>
    <dbReference type="NCBI Taxonomy" id="1408545"/>
    <lineage>
        <taxon>Bacteria</taxon>
        <taxon>Thermotogati</taxon>
        <taxon>Deinococcota</taxon>
        <taxon>Deinococci</taxon>
        <taxon>Thermales</taxon>
        <taxon>Thermaceae</taxon>
        <taxon>Calidithermus</taxon>
    </lineage>
</organism>
<name>A0A399EQZ4_9DEIN</name>
<evidence type="ECO:0000259" key="5">
    <source>
        <dbReference type="Pfam" id="PF02782"/>
    </source>
</evidence>
<dbReference type="InterPro" id="IPR018484">
    <property type="entry name" value="FGGY_N"/>
</dbReference>
<dbReference type="PANTHER" id="PTHR43095">
    <property type="entry name" value="SUGAR KINASE"/>
    <property type="match status" value="1"/>
</dbReference>
<dbReference type="GO" id="GO:0004856">
    <property type="term" value="F:D-xylulokinase activity"/>
    <property type="evidence" value="ECO:0007669"/>
    <property type="project" value="UniProtKB-EC"/>
</dbReference>
<dbReference type="InterPro" id="IPR000577">
    <property type="entry name" value="Carb_kinase_FGGY"/>
</dbReference>
<dbReference type="Pfam" id="PF00370">
    <property type="entry name" value="FGGY_N"/>
    <property type="match status" value="1"/>
</dbReference>
<evidence type="ECO:0000256" key="2">
    <source>
        <dbReference type="ARBA" id="ARBA00022679"/>
    </source>
</evidence>
<keyword evidence="3 6" id="KW-0418">Kinase</keyword>
<dbReference type="Proteomes" id="UP000265715">
    <property type="component" value="Unassembled WGS sequence"/>
</dbReference>
<dbReference type="Gene3D" id="3.30.420.40">
    <property type="match status" value="2"/>
</dbReference>
<dbReference type="PIRSF" id="PIRSF000538">
    <property type="entry name" value="GlpK"/>
    <property type="match status" value="1"/>
</dbReference>
<dbReference type="Pfam" id="PF02782">
    <property type="entry name" value="FGGY_C"/>
    <property type="match status" value="1"/>
</dbReference>
<dbReference type="RefSeq" id="WP_170159622.1">
    <property type="nucleotide sequence ID" value="NZ_QXDL01000071.1"/>
</dbReference>